<evidence type="ECO:0000256" key="6">
    <source>
        <dbReference type="ARBA" id="ARBA00022741"/>
    </source>
</evidence>
<dbReference type="InterPro" id="IPR000417">
    <property type="entry name" value="Hyethyz_kinase"/>
</dbReference>
<keyword evidence="8 11" id="KW-0067">ATP-binding</keyword>
<dbReference type="CDD" id="cd01170">
    <property type="entry name" value="THZ_kinase"/>
    <property type="match status" value="1"/>
</dbReference>
<evidence type="ECO:0000256" key="1">
    <source>
        <dbReference type="ARBA" id="ARBA00001771"/>
    </source>
</evidence>
<dbReference type="Gene3D" id="3.40.1190.20">
    <property type="match status" value="1"/>
</dbReference>
<feature type="binding site" evidence="11">
    <location>
        <position position="50"/>
    </location>
    <ligand>
        <name>substrate</name>
    </ligand>
</feature>
<dbReference type="NCBIfam" id="NF006830">
    <property type="entry name" value="PRK09355.1"/>
    <property type="match status" value="1"/>
</dbReference>
<dbReference type="AlphaFoldDB" id="A0A1J5NJ59"/>
<keyword evidence="4 11" id="KW-0808">Transferase</keyword>
<sequence length="271" mass="28389">MSAPETLIQTIWRDIRAVREKAPLIVNITNYVVTNNTANSLLALGASPAMSHVAEDLPGLVNLAGALVVNIGTLADDYVVGMHAAMARANDMGMPIVLDPVAAGVNALRTDISRKFLEKYHPAILRGNASEIMAVAGEDGKPKGVDTFMGVDEAKGAAKALNERYGCVVLVSGETDLVVGKNRETRLAGGSAMMPRVTGLGCTCTALAGAFAAIQPDFFQAAVDTAAVMNMAGEQAAEVSPGPGSLQMHFHDALYLLDEDTVRARLKVVAE</sequence>
<evidence type="ECO:0000256" key="5">
    <source>
        <dbReference type="ARBA" id="ARBA00022723"/>
    </source>
</evidence>
<gene>
    <name evidence="11 12" type="primary">thiM</name>
    <name evidence="12" type="ORF">BerOc1_00161</name>
</gene>
<comment type="similarity">
    <text evidence="11">Belongs to the Thz kinase family.</text>
</comment>
<evidence type="ECO:0000256" key="8">
    <source>
        <dbReference type="ARBA" id="ARBA00022840"/>
    </source>
</evidence>
<feature type="binding site" evidence="11">
    <location>
        <position position="172"/>
    </location>
    <ligand>
        <name>ATP</name>
        <dbReference type="ChEBI" id="CHEBI:30616"/>
    </ligand>
</feature>
<dbReference type="SUPFAM" id="SSF53613">
    <property type="entry name" value="Ribokinase-like"/>
    <property type="match status" value="1"/>
</dbReference>
<evidence type="ECO:0000256" key="9">
    <source>
        <dbReference type="ARBA" id="ARBA00022842"/>
    </source>
</evidence>
<evidence type="ECO:0000313" key="12">
    <source>
        <dbReference type="EMBL" id="OIQ51705.1"/>
    </source>
</evidence>
<dbReference type="EMBL" id="LKAQ01000001">
    <property type="protein sequence ID" value="OIQ51705.1"/>
    <property type="molecule type" value="Genomic_DNA"/>
</dbReference>
<comment type="caution">
    <text evidence="12">The sequence shown here is derived from an EMBL/GenBank/DDBJ whole genome shotgun (WGS) entry which is preliminary data.</text>
</comment>
<dbReference type="GO" id="GO:0005524">
    <property type="term" value="F:ATP binding"/>
    <property type="evidence" value="ECO:0007669"/>
    <property type="project" value="UniProtKB-UniRule"/>
</dbReference>
<comment type="catalytic activity">
    <reaction evidence="1 11">
        <text>5-(2-hydroxyethyl)-4-methylthiazole + ATP = 4-methyl-5-(2-phosphooxyethyl)-thiazole + ADP + H(+)</text>
        <dbReference type="Rhea" id="RHEA:24212"/>
        <dbReference type="ChEBI" id="CHEBI:15378"/>
        <dbReference type="ChEBI" id="CHEBI:17957"/>
        <dbReference type="ChEBI" id="CHEBI:30616"/>
        <dbReference type="ChEBI" id="CHEBI:58296"/>
        <dbReference type="ChEBI" id="CHEBI:456216"/>
        <dbReference type="EC" id="2.7.1.50"/>
    </reaction>
</comment>
<keyword evidence="5 11" id="KW-0479">Metal-binding</keyword>
<dbReference type="HAMAP" id="MF_00228">
    <property type="entry name" value="Thz_kinase"/>
    <property type="match status" value="1"/>
</dbReference>
<dbReference type="PRINTS" id="PR01099">
    <property type="entry name" value="HYETHTZKNASE"/>
</dbReference>
<evidence type="ECO:0000256" key="2">
    <source>
        <dbReference type="ARBA" id="ARBA00001946"/>
    </source>
</evidence>
<accession>A0A1J5NJ59</accession>
<dbReference type="GO" id="GO:0009228">
    <property type="term" value="P:thiamine biosynthetic process"/>
    <property type="evidence" value="ECO:0007669"/>
    <property type="project" value="UniProtKB-KW"/>
</dbReference>
<evidence type="ECO:0000256" key="4">
    <source>
        <dbReference type="ARBA" id="ARBA00022679"/>
    </source>
</evidence>
<name>A0A1J5NJ59_9BACT</name>
<feature type="binding site" evidence="11">
    <location>
        <position position="126"/>
    </location>
    <ligand>
        <name>ATP</name>
        <dbReference type="ChEBI" id="CHEBI:30616"/>
    </ligand>
</feature>
<dbReference type="UniPathway" id="UPA00060">
    <property type="reaction ID" value="UER00139"/>
</dbReference>
<evidence type="ECO:0000256" key="7">
    <source>
        <dbReference type="ARBA" id="ARBA00022777"/>
    </source>
</evidence>
<keyword evidence="9 11" id="KW-0460">Magnesium</keyword>
<dbReference type="GO" id="GO:0004417">
    <property type="term" value="F:hydroxyethylthiazole kinase activity"/>
    <property type="evidence" value="ECO:0007669"/>
    <property type="project" value="UniProtKB-UniRule"/>
</dbReference>
<keyword evidence="10 11" id="KW-0784">Thiamine biosynthesis</keyword>
<evidence type="ECO:0000256" key="10">
    <source>
        <dbReference type="ARBA" id="ARBA00022977"/>
    </source>
</evidence>
<organism evidence="12 13">
    <name type="scientific">Pseudodesulfovibrio hydrargyri</name>
    <dbReference type="NCBI Taxonomy" id="2125990"/>
    <lineage>
        <taxon>Bacteria</taxon>
        <taxon>Pseudomonadati</taxon>
        <taxon>Thermodesulfobacteriota</taxon>
        <taxon>Desulfovibrionia</taxon>
        <taxon>Desulfovibrionales</taxon>
        <taxon>Desulfovibrionaceae</taxon>
    </lineage>
</organism>
<proteinExistence type="inferred from homology"/>
<dbReference type="Proteomes" id="UP000181901">
    <property type="component" value="Unassembled WGS sequence"/>
</dbReference>
<dbReference type="EC" id="2.7.1.50" evidence="11"/>
<comment type="pathway">
    <text evidence="3 11">Cofactor biosynthesis; thiamine diphosphate biosynthesis; 4-methyl-5-(2-phosphoethyl)-thiazole from 5-(2-hydroxyethyl)-4-methylthiazole: step 1/1.</text>
</comment>
<dbReference type="OrthoDB" id="8909021at2"/>
<evidence type="ECO:0000256" key="11">
    <source>
        <dbReference type="HAMAP-Rule" id="MF_00228"/>
    </source>
</evidence>
<dbReference type="GO" id="GO:0009229">
    <property type="term" value="P:thiamine diphosphate biosynthetic process"/>
    <property type="evidence" value="ECO:0007669"/>
    <property type="project" value="UniProtKB-UniRule"/>
</dbReference>
<reference evidence="12 13" key="1">
    <citation type="submission" date="2015-09" db="EMBL/GenBank/DDBJ databases">
        <title>Genome of Desulfovibrio dechloracetivorans BerOc1, a mercury methylating strain isolated from highly hydrocarbons and metals contaminated coastal sediments.</title>
        <authorList>
            <person name="Goni Urriza M."/>
            <person name="Gassie C."/>
            <person name="Bouchez O."/>
            <person name="Klopp C."/>
            <person name="Ranchou-Peyruse A."/>
            <person name="Remy G."/>
        </authorList>
    </citation>
    <scope>NUCLEOTIDE SEQUENCE [LARGE SCALE GENOMIC DNA]</scope>
    <source>
        <strain evidence="12 13">BerOc1</strain>
    </source>
</reference>
<comment type="function">
    <text evidence="11">Catalyzes the phosphorylation of the hydroxyl group of 4-methyl-5-beta-hydroxyethylthiazole (THZ).</text>
</comment>
<keyword evidence="6 11" id="KW-0547">Nucleotide-binding</keyword>
<keyword evidence="7 11" id="KW-0418">Kinase</keyword>
<evidence type="ECO:0000256" key="3">
    <source>
        <dbReference type="ARBA" id="ARBA00004868"/>
    </source>
</evidence>
<keyword evidence="13" id="KW-1185">Reference proteome</keyword>
<dbReference type="PIRSF" id="PIRSF000513">
    <property type="entry name" value="Thz_kinase"/>
    <property type="match status" value="1"/>
</dbReference>
<feature type="binding site" evidence="11">
    <location>
        <position position="199"/>
    </location>
    <ligand>
        <name>substrate</name>
    </ligand>
</feature>
<dbReference type="GO" id="GO:0000287">
    <property type="term" value="F:magnesium ion binding"/>
    <property type="evidence" value="ECO:0007669"/>
    <property type="project" value="UniProtKB-UniRule"/>
</dbReference>
<dbReference type="RefSeq" id="WP_071543827.1">
    <property type="nucleotide sequence ID" value="NZ_LKAQ01000001.1"/>
</dbReference>
<comment type="cofactor">
    <cofactor evidence="2 11">
        <name>Mg(2+)</name>
        <dbReference type="ChEBI" id="CHEBI:18420"/>
    </cofactor>
</comment>
<protein>
    <recommendedName>
        <fullName evidence="11">Hydroxyethylthiazole kinase</fullName>
        <ecNumber evidence="11">2.7.1.50</ecNumber>
    </recommendedName>
    <alternativeName>
        <fullName evidence="11">4-methyl-5-beta-hydroxyethylthiazole kinase</fullName>
        <shortName evidence="11">TH kinase</shortName>
        <shortName evidence="11">Thz kinase</shortName>
    </alternativeName>
</protein>
<evidence type="ECO:0000313" key="13">
    <source>
        <dbReference type="Proteomes" id="UP000181901"/>
    </source>
</evidence>
<dbReference type="Pfam" id="PF02110">
    <property type="entry name" value="HK"/>
    <property type="match status" value="1"/>
</dbReference>
<dbReference type="InterPro" id="IPR029056">
    <property type="entry name" value="Ribokinase-like"/>
</dbReference>